<name>A0AAV4BH86_9GAST</name>
<proteinExistence type="predicted"/>
<sequence length="166" mass="17978">MKLRLCGLWTEAHNCVISSFLVAPALELGVTTPASFAVSADNLILGEREINPDLEVGKSVRPPGQPQCSSGRRQDPGIYRHDTTEMFGVCDGADCDFHIVFWLVTLKVINGDDEDAGGGGGGVRNLHTNPWASLVSLPDLRNKPGKEERTPTRAPGQDLDLHHLNL</sequence>
<gene>
    <name evidence="2" type="ORF">PoB_004473100</name>
</gene>
<dbReference type="AlphaFoldDB" id="A0AAV4BH86"/>
<keyword evidence="3" id="KW-1185">Reference proteome</keyword>
<evidence type="ECO:0000313" key="3">
    <source>
        <dbReference type="Proteomes" id="UP000735302"/>
    </source>
</evidence>
<dbReference type="Proteomes" id="UP000735302">
    <property type="component" value="Unassembled WGS sequence"/>
</dbReference>
<feature type="region of interest" description="Disordered" evidence="1">
    <location>
        <begin position="54"/>
        <end position="76"/>
    </location>
</feature>
<evidence type="ECO:0000256" key="1">
    <source>
        <dbReference type="SAM" id="MobiDB-lite"/>
    </source>
</evidence>
<feature type="compositionally biased region" description="Basic and acidic residues" evidence="1">
    <location>
        <begin position="140"/>
        <end position="151"/>
    </location>
</feature>
<protein>
    <submittedName>
        <fullName evidence="2">Uncharacterized protein</fullName>
    </submittedName>
</protein>
<organism evidence="2 3">
    <name type="scientific">Plakobranchus ocellatus</name>
    <dbReference type="NCBI Taxonomy" id="259542"/>
    <lineage>
        <taxon>Eukaryota</taxon>
        <taxon>Metazoa</taxon>
        <taxon>Spiralia</taxon>
        <taxon>Lophotrochozoa</taxon>
        <taxon>Mollusca</taxon>
        <taxon>Gastropoda</taxon>
        <taxon>Heterobranchia</taxon>
        <taxon>Euthyneura</taxon>
        <taxon>Panpulmonata</taxon>
        <taxon>Sacoglossa</taxon>
        <taxon>Placobranchoidea</taxon>
        <taxon>Plakobranchidae</taxon>
        <taxon>Plakobranchus</taxon>
    </lineage>
</organism>
<reference evidence="2 3" key="1">
    <citation type="journal article" date="2021" name="Elife">
        <title>Chloroplast acquisition without the gene transfer in kleptoplastic sea slugs, Plakobranchus ocellatus.</title>
        <authorList>
            <person name="Maeda T."/>
            <person name="Takahashi S."/>
            <person name="Yoshida T."/>
            <person name="Shimamura S."/>
            <person name="Takaki Y."/>
            <person name="Nagai Y."/>
            <person name="Toyoda A."/>
            <person name="Suzuki Y."/>
            <person name="Arimoto A."/>
            <person name="Ishii H."/>
            <person name="Satoh N."/>
            <person name="Nishiyama T."/>
            <person name="Hasebe M."/>
            <person name="Maruyama T."/>
            <person name="Minagawa J."/>
            <person name="Obokata J."/>
            <person name="Shigenobu S."/>
        </authorList>
    </citation>
    <scope>NUCLEOTIDE SEQUENCE [LARGE SCALE GENOMIC DNA]</scope>
</reference>
<evidence type="ECO:0000313" key="2">
    <source>
        <dbReference type="EMBL" id="GFO18226.1"/>
    </source>
</evidence>
<comment type="caution">
    <text evidence="2">The sequence shown here is derived from an EMBL/GenBank/DDBJ whole genome shotgun (WGS) entry which is preliminary data.</text>
</comment>
<feature type="region of interest" description="Disordered" evidence="1">
    <location>
        <begin position="136"/>
        <end position="166"/>
    </location>
</feature>
<accession>A0AAV4BH86</accession>
<dbReference type="EMBL" id="BLXT01004946">
    <property type="protein sequence ID" value="GFO18226.1"/>
    <property type="molecule type" value="Genomic_DNA"/>
</dbReference>